<dbReference type="InterPro" id="IPR001374">
    <property type="entry name" value="R3H_dom"/>
</dbReference>
<dbReference type="AlphaFoldDB" id="A0A4Q9PDY4"/>
<dbReference type="Pfam" id="PF01424">
    <property type="entry name" value="R3H"/>
    <property type="match status" value="1"/>
</dbReference>
<evidence type="ECO:0000259" key="2">
    <source>
        <dbReference type="PROSITE" id="PS51061"/>
    </source>
</evidence>
<keyword evidence="4" id="KW-1185">Reference proteome</keyword>
<protein>
    <recommendedName>
        <fullName evidence="2">R3H domain-containing protein</fullName>
    </recommendedName>
</protein>
<dbReference type="STRING" id="114155.A0A4Q9PDY4"/>
<feature type="domain" description="R3H" evidence="2">
    <location>
        <begin position="163"/>
        <end position="226"/>
    </location>
</feature>
<evidence type="ECO:0000313" key="3">
    <source>
        <dbReference type="EMBL" id="TBU53094.1"/>
    </source>
</evidence>
<dbReference type="EMBL" id="ML145225">
    <property type="protein sequence ID" value="TBU53094.1"/>
    <property type="molecule type" value="Genomic_DNA"/>
</dbReference>
<gene>
    <name evidence="3" type="ORF">BD310DRAFT_994293</name>
</gene>
<accession>A0A4Q9PDY4</accession>
<dbReference type="GO" id="GO:0003676">
    <property type="term" value="F:nucleic acid binding"/>
    <property type="evidence" value="ECO:0007669"/>
    <property type="project" value="UniProtKB-UniRule"/>
</dbReference>
<name>A0A4Q9PDY4_9APHY</name>
<organism evidence="3 4">
    <name type="scientific">Dichomitus squalens</name>
    <dbReference type="NCBI Taxonomy" id="114155"/>
    <lineage>
        <taxon>Eukaryota</taxon>
        <taxon>Fungi</taxon>
        <taxon>Dikarya</taxon>
        <taxon>Basidiomycota</taxon>
        <taxon>Agaricomycotina</taxon>
        <taxon>Agaricomycetes</taxon>
        <taxon>Polyporales</taxon>
        <taxon>Polyporaceae</taxon>
        <taxon>Dichomitus</taxon>
    </lineage>
</organism>
<evidence type="ECO:0000256" key="1">
    <source>
        <dbReference type="SAM" id="MobiDB-lite"/>
    </source>
</evidence>
<feature type="compositionally biased region" description="Polar residues" evidence="1">
    <location>
        <begin position="129"/>
        <end position="139"/>
    </location>
</feature>
<evidence type="ECO:0000313" key="4">
    <source>
        <dbReference type="Proteomes" id="UP000292082"/>
    </source>
</evidence>
<sequence length="226" mass="24345">MLHSDHPPLPLQLDDVRGAMLRRPSYGPCVRPQQERAHAGSYSLVVYTTARVTWTCATTATLLVASLGNSGNLPYMRASFLAMLLPPVTSLGRASQSLPSPALAAASANPSPAATASQTPGAAKAASSISAQTNASSASAMRAQHQPGLRWPRQPSRILGRALRTNAKFYVLIEKSFADILTTDKKSQILPHTPEQKRKFAHDLAAVHRTDTQVLDREPHRSVQLI</sequence>
<dbReference type="Proteomes" id="UP000292082">
    <property type="component" value="Unassembled WGS sequence"/>
</dbReference>
<dbReference type="PROSITE" id="PS51061">
    <property type="entry name" value="R3H"/>
    <property type="match status" value="1"/>
</dbReference>
<feature type="region of interest" description="Disordered" evidence="1">
    <location>
        <begin position="129"/>
        <end position="153"/>
    </location>
</feature>
<proteinExistence type="predicted"/>
<reference evidence="3 4" key="1">
    <citation type="submission" date="2019-01" db="EMBL/GenBank/DDBJ databases">
        <title>Draft genome sequences of three monokaryotic isolates of the white-rot basidiomycete fungus Dichomitus squalens.</title>
        <authorList>
            <consortium name="DOE Joint Genome Institute"/>
            <person name="Lopez S.C."/>
            <person name="Andreopoulos B."/>
            <person name="Pangilinan J."/>
            <person name="Lipzen A."/>
            <person name="Riley R."/>
            <person name="Ahrendt S."/>
            <person name="Ng V."/>
            <person name="Barry K."/>
            <person name="Daum C."/>
            <person name="Grigoriev I.V."/>
            <person name="Hilden K.S."/>
            <person name="Makela M.R."/>
            <person name="de Vries R.P."/>
        </authorList>
    </citation>
    <scope>NUCLEOTIDE SEQUENCE [LARGE SCALE GENOMIC DNA]</scope>
    <source>
        <strain evidence="3 4">CBS 464.89</strain>
    </source>
</reference>